<accession>A0A926D2A6</accession>
<comment type="caution">
    <text evidence="1">The sequence shown here is derived from an EMBL/GenBank/DDBJ whole genome shotgun (WGS) entry which is preliminary data.</text>
</comment>
<organism evidence="1 2">
    <name type="scientific">Luoshenia tenuis</name>
    <dbReference type="NCBI Taxonomy" id="2763654"/>
    <lineage>
        <taxon>Bacteria</taxon>
        <taxon>Bacillati</taxon>
        <taxon>Bacillota</taxon>
        <taxon>Clostridia</taxon>
        <taxon>Christensenellales</taxon>
        <taxon>Christensenellaceae</taxon>
        <taxon>Luoshenia</taxon>
    </lineage>
</organism>
<evidence type="ECO:0000313" key="1">
    <source>
        <dbReference type="EMBL" id="MBC8529931.1"/>
    </source>
</evidence>
<gene>
    <name evidence="1" type="ORF">H8699_10875</name>
</gene>
<protein>
    <submittedName>
        <fullName evidence="1">Uncharacterized protein</fullName>
    </submittedName>
</protein>
<name>A0A926D2A6_9FIRM</name>
<keyword evidence="2" id="KW-1185">Reference proteome</keyword>
<evidence type="ECO:0000313" key="2">
    <source>
        <dbReference type="Proteomes" id="UP000654279"/>
    </source>
</evidence>
<reference evidence="1" key="1">
    <citation type="submission" date="2020-08" db="EMBL/GenBank/DDBJ databases">
        <title>Genome public.</title>
        <authorList>
            <person name="Liu C."/>
            <person name="Sun Q."/>
        </authorList>
    </citation>
    <scope>NUCLEOTIDE SEQUENCE</scope>
    <source>
        <strain evidence="1">NSJ-44</strain>
    </source>
</reference>
<dbReference type="EMBL" id="JACRSO010000005">
    <property type="protein sequence ID" value="MBC8529931.1"/>
    <property type="molecule type" value="Genomic_DNA"/>
</dbReference>
<dbReference type="RefSeq" id="WP_249285711.1">
    <property type="nucleotide sequence ID" value="NZ_JACRSO010000005.1"/>
</dbReference>
<sequence>MNQPITLLEYLSYKMQCDYLSDLRCKPQRQDKLYALLADTALEDFPAPQWLDACQYLTQKRAANPQQARAYLLARFEGGALSAAGAGEGARHRAL</sequence>
<dbReference type="Proteomes" id="UP000654279">
    <property type="component" value="Unassembled WGS sequence"/>
</dbReference>
<proteinExistence type="predicted"/>
<dbReference type="AlphaFoldDB" id="A0A926D2A6"/>